<keyword evidence="4" id="KW-1185">Reference proteome</keyword>
<dbReference type="EMBL" id="JAAIKB010000004">
    <property type="protein sequence ID" value="NGM21028.1"/>
    <property type="molecule type" value="Genomic_DNA"/>
</dbReference>
<sequence>MGNGGVASGDGWTYRGRGLIQLTGRENYRAAGKALDLPLEAQPQMVWKDAEVALKTAAWYWTKHNLNEHADLDDSLKVSQAINLGPNAVGGKGKPNHLKDRQEKTEEAKAIWGDWALR</sequence>
<dbReference type="GO" id="GO:0016998">
    <property type="term" value="P:cell wall macromolecule catabolic process"/>
    <property type="evidence" value="ECO:0007669"/>
    <property type="project" value="InterPro"/>
</dbReference>
<dbReference type="SUPFAM" id="SSF53955">
    <property type="entry name" value="Lysozyme-like"/>
    <property type="match status" value="1"/>
</dbReference>
<evidence type="ECO:0000256" key="1">
    <source>
        <dbReference type="SAM" id="MobiDB-lite"/>
    </source>
</evidence>
<dbReference type="Gene3D" id="1.10.530.10">
    <property type="match status" value="1"/>
</dbReference>
<comment type="caution">
    <text evidence="3">The sequence shown here is derived from an EMBL/GenBank/DDBJ whole genome shotgun (WGS) entry which is preliminary data.</text>
</comment>
<proteinExistence type="predicted"/>
<dbReference type="InterPro" id="IPR052354">
    <property type="entry name" value="Cell_Wall_Dynamics_Protein"/>
</dbReference>
<evidence type="ECO:0000313" key="4">
    <source>
        <dbReference type="Proteomes" id="UP000475385"/>
    </source>
</evidence>
<accession>A0A6M1LL33</accession>
<dbReference type="PANTHER" id="PTHR34408:SF1">
    <property type="entry name" value="GLYCOSYL HYDROLASE FAMILY 19 DOMAIN-CONTAINING PROTEIN HI_1415"/>
    <property type="match status" value="1"/>
</dbReference>
<dbReference type="Pfam" id="PF00182">
    <property type="entry name" value="Glyco_hydro_19"/>
    <property type="match status" value="1"/>
</dbReference>
<organism evidence="3 4">
    <name type="scientific">Falsiroseomonas algicola</name>
    <dbReference type="NCBI Taxonomy" id="2716930"/>
    <lineage>
        <taxon>Bacteria</taxon>
        <taxon>Pseudomonadati</taxon>
        <taxon>Pseudomonadota</taxon>
        <taxon>Alphaproteobacteria</taxon>
        <taxon>Acetobacterales</taxon>
        <taxon>Roseomonadaceae</taxon>
        <taxon>Falsiroseomonas</taxon>
    </lineage>
</organism>
<dbReference type="Proteomes" id="UP000475385">
    <property type="component" value="Unassembled WGS sequence"/>
</dbReference>
<dbReference type="InterPro" id="IPR000726">
    <property type="entry name" value="Glyco_hydro_19_cat"/>
</dbReference>
<gene>
    <name evidence="3" type="ORF">G3576_13470</name>
</gene>
<dbReference type="InterPro" id="IPR023346">
    <property type="entry name" value="Lysozyme-like_dom_sf"/>
</dbReference>
<feature type="region of interest" description="Disordered" evidence="1">
    <location>
        <begin position="86"/>
        <end position="105"/>
    </location>
</feature>
<dbReference type="GO" id="GO:0006032">
    <property type="term" value="P:chitin catabolic process"/>
    <property type="evidence" value="ECO:0007669"/>
    <property type="project" value="InterPro"/>
</dbReference>
<dbReference type="GO" id="GO:0004568">
    <property type="term" value="F:chitinase activity"/>
    <property type="evidence" value="ECO:0007669"/>
    <property type="project" value="InterPro"/>
</dbReference>
<protein>
    <recommendedName>
        <fullName evidence="2">Glycoside hydrolase family 19 catalytic domain-containing protein</fullName>
    </recommendedName>
</protein>
<dbReference type="AlphaFoldDB" id="A0A6M1LL33"/>
<feature type="domain" description="Glycoside hydrolase family 19 catalytic" evidence="2">
    <location>
        <begin position="11"/>
        <end position="65"/>
    </location>
</feature>
<evidence type="ECO:0000259" key="2">
    <source>
        <dbReference type="Pfam" id="PF00182"/>
    </source>
</evidence>
<reference evidence="3 4" key="1">
    <citation type="submission" date="2020-03" db="EMBL/GenBank/DDBJ databases">
        <title>Roseomonas stagni sp. nov., isolated from pond water in Japan.</title>
        <authorList>
            <person name="Furuhata K."/>
            <person name="Miyamoto H."/>
            <person name="Goto K."/>
        </authorList>
    </citation>
    <scope>NUCLEOTIDE SEQUENCE [LARGE SCALE GENOMIC DNA]</scope>
    <source>
        <strain evidence="3 4">PeD5</strain>
    </source>
</reference>
<evidence type="ECO:0000313" key="3">
    <source>
        <dbReference type="EMBL" id="NGM21028.1"/>
    </source>
</evidence>
<dbReference type="PANTHER" id="PTHR34408">
    <property type="entry name" value="FAMILY PROTEIN, PUTATIVE-RELATED"/>
    <property type="match status" value="1"/>
</dbReference>
<name>A0A6M1LL33_9PROT</name>